<keyword evidence="2" id="KW-1185">Reference proteome</keyword>
<dbReference type="Proteomes" id="UP000284547">
    <property type="component" value="Unassembled WGS sequence"/>
</dbReference>
<accession>A0A411YZQ6</accession>
<evidence type="ECO:0000313" key="1">
    <source>
        <dbReference type="EMBL" id="RGP36299.1"/>
    </source>
</evidence>
<evidence type="ECO:0000313" key="2">
    <source>
        <dbReference type="Proteomes" id="UP000284547"/>
    </source>
</evidence>
<dbReference type="AlphaFoldDB" id="A0A411YZQ6"/>
<reference evidence="1 2" key="1">
    <citation type="submission" date="2018-08" db="EMBL/GenBank/DDBJ databases">
        <title>Flavobacterium tibetense sp. nov., isolated from a wetland YonghuCo on Tibetan Plateau.</title>
        <authorList>
            <person name="Phurbu D."/>
            <person name="Lu H."/>
            <person name="Xing P."/>
        </authorList>
    </citation>
    <scope>NUCLEOTIDE SEQUENCE [LARGE SCALE GENOMIC DNA]</scope>
    <source>
        <strain evidence="1 2">DJC</strain>
    </source>
</reference>
<protein>
    <submittedName>
        <fullName evidence="1">Uncharacterized protein</fullName>
    </submittedName>
</protein>
<comment type="caution">
    <text evidence="1">The sequence shown here is derived from an EMBL/GenBank/DDBJ whole genome shotgun (WGS) entry which is preliminary data.</text>
</comment>
<organism evidence="1 2">
    <name type="scientific">Pseudotabrizicola alkalilacus</name>
    <dbReference type="NCBI Taxonomy" id="2305252"/>
    <lineage>
        <taxon>Bacteria</taxon>
        <taxon>Pseudomonadati</taxon>
        <taxon>Pseudomonadota</taxon>
        <taxon>Alphaproteobacteria</taxon>
        <taxon>Rhodobacterales</taxon>
        <taxon>Paracoccaceae</taxon>
        <taxon>Pseudotabrizicola</taxon>
    </lineage>
</organism>
<sequence length="75" mass="8130">MAERMMIAKTMTIADTLVKDPAIADPLTVTDGRGAEPPLAPLAMPKQVLTREARPMWRGFGALLSLLRRDLGRAG</sequence>
<proteinExistence type="predicted"/>
<gene>
    <name evidence="1" type="ORF">D1012_16070</name>
</gene>
<name>A0A411YZQ6_9RHOB</name>
<dbReference type="EMBL" id="QWEY01000009">
    <property type="protein sequence ID" value="RGP36299.1"/>
    <property type="molecule type" value="Genomic_DNA"/>
</dbReference>